<dbReference type="InterPro" id="IPR009057">
    <property type="entry name" value="Homeodomain-like_sf"/>
</dbReference>
<dbReference type="EMBL" id="CP007441">
    <property type="protein sequence ID" value="AHL77479.1"/>
    <property type="molecule type" value="Genomic_DNA"/>
</dbReference>
<evidence type="ECO:0000256" key="1">
    <source>
        <dbReference type="ARBA" id="ARBA00022491"/>
    </source>
</evidence>
<dbReference type="PROSITE" id="PS50977">
    <property type="entry name" value="HTH_TETR_2"/>
    <property type="match status" value="1"/>
</dbReference>
<name>W8R4C7_STUST</name>
<protein>
    <submittedName>
        <fullName evidence="7">Transcriptional regulator</fullName>
    </submittedName>
</protein>
<dbReference type="InterPro" id="IPR001647">
    <property type="entry name" value="HTH_TetR"/>
</dbReference>
<keyword evidence="3 5" id="KW-0238">DNA-binding</keyword>
<dbReference type="Gene3D" id="1.10.10.60">
    <property type="entry name" value="Homeodomain-like"/>
    <property type="match status" value="1"/>
</dbReference>
<evidence type="ECO:0000256" key="2">
    <source>
        <dbReference type="ARBA" id="ARBA00023015"/>
    </source>
</evidence>
<evidence type="ECO:0000256" key="4">
    <source>
        <dbReference type="ARBA" id="ARBA00023163"/>
    </source>
</evidence>
<gene>
    <name evidence="7" type="ORF">CH92_21300</name>
</gene>
<dbReference type="KEGG" id="pstt:CH92_21300"/>
<dbReference type="PRINTS" id="PR00455">
    <property type="entry name" value="HTHTETR"/>
</dbReference>
<dbReference type="GO" id="GO:0003700">
    <property type="term" value="F:DNA-binding transcription factor activity"/>
    <property type="evidence" value="ECO:0007669"/>
    <property type="project" value="TreeGrafter"/>
</dbReference>
<evidence type="ECO:0000256" key="5">
    <source>
        <dbReference type="PROSITE-ProRule" id="PRU00335"/>
    </source>
</evidence>
<evidence type="ECO:0000313" key="7">
    <source>
        <dbReference type="EMBL" id="AHL77479.1"/>
    </source>
</evidence>
<dbReference type="OrthoDB" id="7028830at2"/>
<dbReference type="Proteomes" id="UP000019522">
    <property type="component" value="Chromosome"/>
</dbReference>
<dbReference type="RefSeq" id="WP_025243698.1">
    <property type="nucleotide sequence ID" value="NZ_CP007441.1"/>
</dbReference>
<dbReference type="PANTHER" id="PTHR30055:SF175">
    <property type="entry name" value="HTH-TYPE TRANSCRIPTIONAL REPRESSOR KSTR2"/>
    <property type="match status" value="1"/>
</dbReference>
<dbReference type="InterPro" id="IPR050109">
    <property type="entry name" value="HTH-type_TetR-like_transc_reg"/>
</dbReference>
<dbReference type="AlphaFoldDB" id="W8R4C7"/>
<reference evidence="7 8" key="2">
    <citation type="submission" date="2014-03" db="EMBL/GenBank/DDBJ databases">
        <authorList>
            <person name="Baltrus D."/>
            <person name="Dougherty K."/>
        </authorList>
    </citation>
    <scope>NUCLEOTIDE SEQUENCE</scope>
    <source>
        <strain evidence="7 8">28a24</strain>
    </source>
</reference>
<feature type="DNA-binding region" description="H-T-H motif" evidence="5">
    <location>
        <begin position="35"/>
        <end position="54"/>
    </location>
</feature>
<proteinExistence type="predicted"/>
<dbReference type="PANTHER" id="PTHR30055">
    <property type="entry name" value="HTH-TYPE TRANSCRIPTIONAL REGULATOR RUTR"/>
    <property type="match status" value="1"/>
</dbReference>
<evidence type="ECO:0000256" key="3">
    <source>
        <dbReference type="ARBA" id="ARBA00023125"/>
    </source>
</evidence>
<dbReference type="Gene3D" id="1.10.357.10">
    <property type="entry name" value="Tetracycline Repressor, domain 2"/>
    <property type="match status" value="1"/>
</dbReference>
<evidence type="ECO:0000259" key="6">
    <source>
        <dbReference type="PROSITE" id="PS50977"/>
    </source>
</evidence>
<dbReference type="SUPFAM" id="SSF46689">
    <property type="entry name" value="Homeodomain-like"/>
    <property type="match status" value="1"/>
</dbReference>
<keyword evidence="1" id="KW-0678">Repressor</keyword>
<dbReference type="Pfam" id="PF00440">
    <property type="entry name" value="TetR_N"/>
    <property type="match status" value="1"/>
</dbReference>
<keyword evidence="2" id="KW-0805">Transcription regulation</keyword>
<sequence>MTAALRRAPGNPCGRQQILDSARQLFAERGFHAVSLRELAQVVGMHAGSLYAHIESKDALLQELIEDGFARLIDSCLAHLATALPEKTLTIFLHHHLDFHIANPHWYALALVESRHLSAEAQEELRGIKADYAALLERVLHARLGGRGDSLRIATVACQALRLLDGPPGGGGAALDDCVDDIERLILSRLTLNA</sequence>
<organism evidence="7 8">
    <name type="scientific">Stutzerimonas stutzeri</name>
    <name type="common">Pseudomonas stutzeri</name>
    <dbReference type="NCBI Taxonomy" id="316"/>
    <lineage>
        <taxon>Bacteria</taxon>
        <taxon>Pseudomonadati</taxon>
        <taxon>Pseudomonadota</taxon>
        <taxon>Gammaproteobacteria</taxon>
        <taxon>Pseudomonadales</taxon>
        <taxon>Pseudomonadaceae</taxon>
        <taxon>Stutzerimonas</taxon>
    </lineage>
</organism>
<reference evidence="8" key="1">
    <citation type="journal article" date="2014" name="Genome Announc.">
        <title>Complete Genome Sequence of the Highly Transformable Pseudomonas stutzeri Strain 28a24.</title>
        <authorList>
            <person name="Smith B.A."/>
            <person name="Dougherty K.M."/>
            <person name="Baltrus D.A."/>
        </authorList>
    </citation>
    <scope>NUCLEOTIDE SEQUENCE [LARGE SCALE GENOMIC DNA]</scope>
    <source>
        <strain evidence="8">28a24</strain>
    </source>
</reference>
<dbReference type="PATRIC" id="fig|316.77.peg.4257"/>
<evidence type="ECO:0000313" key="8">
    <source>
        <dbReference type="Proteomes" id="UP000019522"/>
    </source>
</evidence>
<keyword evidence="4" id="KW-0804">Transcription</keyword>
<feature type="domain" description="HTH tetR-type" evidence="6">
    <location>
        <begin position="12"/>
        <end position="72"/>
    </location>
</feature>
<accession>W8R4C7</accession>
<dbReference type="GO" id="GO:0000976">
    <property type="term" value="F:transcription cis-regulatory region binding"/>
    <property type="evidence" value="ECO:0007669"/>
    <property type="project" value="TreeGrafter"/>
</dbReference>